<gene>
    <name evidence="1" type="primary">Contig4359.g4665</name>
    <name evidence="1" type="ORF">STYLEM_19863</name>
</gene>
<dbReference type="Proteomes" id="UP000039865">
    <property type="component" value="Unassembled WGS sequence"/>
</dbReference>
<dbReference type="InParanoid" id="A0A078BBT5"/>
<organism evidence="1 2">
    <name type="scientific">Stylonychia lemnae</name>
    <name type="common">Ciliate</name>
    <dbReference type="NCBI Taxonomy" id="5949"/>
    <lineage>
        <taxon>Eukaryota</taxon>
        <taxon>Sar</taxon>
        <taxon>Alveolata</taxon>
        <taxon>Ciliophora</taxon>
        <taxon>Intramacronucleata</taxon>
        <taxon>Spirotrichea</taxon>
        <taxon>Stichotrichia</taxon>
        <taxon>Sporadotrichida</taxon>
        <taxon>Oxytrichidae</taxon>
        <taxon>Stylonychinae</taxon>
        <taxon>Stylonychia</taxon>
    </lineage>
</organism>
<evidence type="ECO:0000313" key="1">
    <source>
        <dbReference type="EMBL" id="CDW90717.1"/>
    </source>
</evidence>
<dbReference type="AlphaFoldDB" id="A0A078BBT5"/>
<keyword evidence="2" id="KW-1185">Reference proteome</keyword>
<dbReference type="EMBL" id="CCKQ01018732">
    <property type="protein sequence ID" value="CDW90717.1"/>
    <property type="molecule type" value="Genomic_DNA"/>
</dbReference>
<name>A0A078BBT5_STYLE</name>
<sequence>MKQAFFSLEANYGGLSKLLASILDVEPQDTNESIKTTFRGIHNSPHGVKLTQGGGQNLLLQSFTRAVDNVCGTASILLSKKLKLRKTLEDVDFRSRC</sequence>
<protein>
    <submittedName>
        <fullName evidence="1">Uncharacterized protein</fullName>
    </submittedName>
</protein>
<proteinExistence type="predicted"/>
<evidence type="ECO:0000313" key="2">
    <source>
        <dbReference type="Proteomes" id="UP000039865"/>
    </source>
</evidence>
<accession>A0A078BBT5</accession>
<reference evidence="1 2" key="1">
    <citation type="submission" date="2014-06" db="EMBL/GenBank/DDBJ databases">
        <authorList>
            <person name="Swart Estienne"/>
        </authorList>
    </citation>
    <scope>NUCLEOTIDE SEQUENCE [LARGE SCALE GENOMIC DNA]</scope>
    <source>
        <strain evidence="1 2">130c</strain>
    </source>
</reference>